<accession>A0A0L0SCY5</accession>
<gene>
    <name evidence="2" type="ORF">AMAG_05792</name>
</gene>
<reference evidence="3" key="2">
    <citation type="submission" date="2009-11" db="EMBL/GenBank/DDBJ databases">
        <title>The Genome Sequence of Allomyces macrogynus strain ATCC 38327.</title>
        <authorList>
            <consortium name="The Broad Institute Genome Sequencing Platform"/>
            <person name="Russ C."/>
            <person name="Cuomo C."/>
            <person name="Shea T."/>
            <person name="Young S.K."/>
            <person name="Zeng Q."/>
            <person name="Koehrsen M."/>
            <person name="Haas B."/>
            <person name="Borodovsky M."/>
            <person name="Guigo R."/>
            <person name="Alvarado L."/>
            <person name="Berlin A."/>
            <person name="Borenstein D."/>
            <person name="Chen Z."/>
            <person name="Engels R."/>
            <person name="Freedman E."/>
            <person name="Gellesch M."/>
            <person name="Goldberg J."/>
            <person name="Griggs A."/>
            <person name="Gujja S."/>
            <person name="Heiman D."/>
            <person name="Hepburn T."/>
            <person name="Howarth C."/>
            <person name="Jen D."/>
            <person name="Larson L."/>
            <person name="Lewis B."/>
            <person name="Mehta T."/>
            <person name="Park D."/>
            <person name="Pearson M."/>
            <person name="Roberts A."/>
            <person name="Saif S."/>
            <person name="Shenoy N."/>
            <person name="Sisk P."/>
            <person name="Stolte C."/>
            <person name="Sykes S."/>
            <person name="Walk T."/>
            <person name="White J."/>
            <person name="Yandava C."/>
            <person name="Burger G."/>
            <person name="Gray M.W."/>
            <person name="Holland P.W.H."/>
            <person name="King N."/>
            <person name="Lang F.B.F."/>
            <person name="Roger A.J."/>
            <person name="Ruiz-Trillo I."/>
            <person name="Lander E."/>
            <person name="Nusbaum C."/>
        </authorList>
    </citation>
    <scope>NUCLEOTIDE SEQUENCE [LARGE SCALE GENOMIC DNA]</scope>
    <source>
        <strain evidence="3">ATCC 38327</strain>
    </source>
</reference>
<feature type="compositionally biased region" description="Low complexity" evidence="1">
    <location>
        <begin position="91"/>
        <end position="120"/>
    </location>
</feature>
<feature type="region of interest" description="Disordered" evidence="1">
    <location>
        <begin position="170"/>
        <end position="213"/>
    </location>
</feature>
<organism evidence="2 3">
    <name type="scientific">Allomyces macrogynus (strain ATCC 38327)</name>
    <name type="common">Allomyces javanicus var. macrogynus</name>
    <dbReference type="NCBI Taxonomy" id="578462"/>
    <lineage>
        <taxon>Eukaryota</taxon>
        <taxon>Fungi</taxon>
        <taxon>Fungi incertae sedis</taxon>
        <taxon>Blastocladiomycota</taxon>
        <taxon>Blastocladiomycetes</taxon>
        <taxon>Blastocladiales</taxon>
        <taxon>Blastocladiaceae</taxon>
        <taxon>Allomyces</taxon>
    </lineage>
</organism>
<feature type="region of interest" description="Disordered" evidence="1">
    <location>
        <begin position="71"/>
        <end position="120"/>
    </location>
</feature>
<dbReference type="Proteomes" id="UP000054350">
    <property type="component" value="Unassembled WGS sequence"/>
</dbReference>
<evidence type="ECO:0000256" key="1">
    <source>
        <dbReference type="SAM" id="MobiDB-lite"/>
    </source>
</evidence>
<dbReference type="VEuPathDB" id="FungiDB:AMAG_05792"/>
<reference evidence="2 3" key="1">
    <citation type="submission" date="2009-11" db="EMBL/GenBank/DDBJ databases">
        <title>Annotation of Allomyces macrogynus ATCC 38327.</title>
        <authorList>
            <consortium name="The Broad Institute Genome Sequencing Platform"/>
            <person name="Russ C."/>
            <person name="Cuomo C."/>
            <person name="Burger G."/>
            <person name="Gray M.W."/>
            <person name="Holland P.W.H."/>
            <person name="King N."/>
            <person name="Lang F.B.F."/>
            <person name="Roger A.J."/>
            <person name="Ruiz-Trillo I."/>
            <person name="Young S.K."/>
            <person name="Zeng Q."/>
            <person name="Gargeya S."/>
            <person name="Fitzgerald M."/>
            <person name="Haas B."/>
            <person name="Abouelleil A."/>
            <person name="Alvarado L."/>
            <person name="Arachchi H.M."/>
            <person name="Berlin A."/>
            <person name="Chapman S.B."/>
            <person name="Gearin G."/>
            <person name="Goldberg J."/>
            <person name="Griggs A."/>
            <person name="Gujja S."/>
            <person name="Hansen M."/>
            <person name="Heiman D."/>
            <person name="Howarth C."/>
            <person name="Larimer J."/>
            <person name="Lui A."/>
            <person name="MacDonald P.J.P."/>
            <person name="McCowen C."/>
            <person name="Montmayeur A."/>
            <person name="Murphy C."/>
            <person name="Neiman D."/>
            <person name="Pearson M."/>
            <person name="Priest M."/>
            <person name="Roberts A."/>
            <person name="Saif S."/>
            <person name="Shea T."/>
            <person name="Sisk P."/>
            <person name="Stolte C."/>
            <person name="Sykes S."/>
            <person name="Wortman J."/>
            <person name="Nusbaum C."/>
            <person name="Birren B."/>
        </authorList>
    </citation>
    <scope>NUCLEOTIDE SEQUENCE [LARGE SCALE GENOMIC DNA]</scope>
    <source>
        <strain evidence="2 3">ATCC 38327</strain>
    </source>
</reference>
<dbReference type="AlphaFoldDB" id="A0A0L0SCY5"/>
<feature type="compositionally biased region" description="Basic residues" evidence="1">
    <location>
        <begin position="72"/>
        <end position="90"/>
    </location>
</feature>
<evidence type="ECO:0000313" key="2">
    <source>
        <dbReference type="EMBL" id="KNE60403.1"/>
    </source>
</evidence>
<protein>
    <submittedName>
        <fullName evidence="2">Uncharacterized protein</fullName>
    </submittedName>
</protein>
<evidence type="ECO:0000313" key="3">
    <source>
        <dbReference type="Proteomes" id="UP000054350"/>
    </source>
</evidence>
<name>A0A0L0SCY5_ALLM3</name>
<feature type="region of interest" description="Disordered" evidence="1">
    <location>
        <begin position="1"/>
        <end position="42"/>
    </location>
</feature>
<feature type="region of interest" description="Disordered" evidence="1">
    <location>
        <begin position="250"/>
        <end position="277"/>
    </location>
</feature>
<dbReference type="EMBL" id="GG745336">
    <property type="protein sequence ID" value="KNE60403.1"/>
    <property type="molecule type" value="Genomic_DNA"/>
</dbReference>
<sequence>MAEGDTPAAVPQLPSISLPPMTPPPNPPAASSSAPPAPAPEPSVFLAAAACTGSDLESAAGLVETRLLLPRQVRRRQHRPRRLPRRHQAPKKPAQAATTAAPAAPAATSTFTPTPTPSTTWISSTVLITTESATVITGTDGATSTSSVRVTVPVVTVLPITGPSISVFQPSNPQPSLVRPSLSAPLTGGNNGYEPVPHPSGSFKGSSTGSAALPPTPAQVRAAQDHEARLHHEHIEQQHRLLYAAGDKDLPSAAHLTPPPPPMWAGHTNASDPDLSHLSLAPPAPLAAPAPHGIFPGGNSSTTAFPHPVDPMSALLMDPLAEPMFADGPYDAHDDYALPPANTPLHTSVPLPPTGPVVPLPPTSAAGLATRAEVTNLVVRPPQPPLPPMLPEYLPAPLQAPVHVPVEDQVVFAADPEAAMELLAGDDEGRPESLASRSSLYLPTADRTMSGLWDEEREM</sequence>
<proteinExistence type="predicted"/>
<keyword evidence="3" id="KW-1185">Reference proteome</keyword>